<evidence type="ECO:0000313" key="6">
    <source>
        <dbReference type="Proteomes" id="UP000516361"/>
    </source>
</evidence>
<dbReference type="GO" id="GO:0006406">
    <property type="term" value="P:mRNA export from nucleus"/>
    <property type="evidence" value="ECO:0007669"/>
    <property type="project" value="InterPro"/>
</dbReference>
<evidence type="ECO:0000313" key="5">
    <source>
        <dbReference type="EMBL" id="BBE30664.1"/>
    </source>
</evidence>
<reference evidence="5 6" key="1">
    <citation type="submission" date="2018-06" db="EMBL/GenBank/DDBJ databases">
        <title>Genome sequencing of Oceanotoga sp. sy52.</title>
        <authorList>
            <person name="Mori K."/>
        </authorList>
    </citation>
    <scope>NUCLEOTIDE SEQUENCE [LARGE SCALE GENOMIC DNA]</scope>
    <source>
        <strain evidence="6">sy52</strain>
    </source>
</reference>
<dbReference type="Pfam" id="PF00400">
    <property type="entry name" value="WD40"/>
    <property type="match status" value="4"/>
</dbReference>
<dbReference type="InterPro" id="IPR040132">
    <property type="entry name" value="Tex1/THOC3"/>
</dbReference>
<dbReference type="InterPro" id="IPR001680">
    <property type="entry name" value="WD40_rpt"/>
</dbReference>
<dbReference type="PROSITE" id="PS50082">
    <property type="entry name" value="WD_REPEATS_2"/>
    <property type="match status" value="2"/>
</dbReference>
<dbReference type="SMART" id="SM00320">
    <property type="entry name" value="WD40"/>
    <property type="match status" value="8"/>
</dbReference>
<dbReference type="Proteomes" id="UP000516361">
    <property type="component" value="Chromosome"/>
</dbReference>
<keyword evidence="6" id="KW-1185">Reference proteome</keyword>
<evidence type="ECO:0000256" key="4">
    <source>
        <dbReference type="PROSITE-ProRule" id="PRU00221"/>
    </source>
</evidence>
<proteinExistence type="inferred from homology"/>
<dbReference type="KEGG" id="ocy:OSSY52_08050"/>
<dbReference type="EMBL" id="AP018712">
    <property type="protein sequence ID" value="BBE30664.1"/>
    <property type="molecule type" value="Genomic_DNA"/>
</dbReference>
<dbReference type="RefSeq" id="WP_190615740.1">
    <property type="nucleotide sequence ID" value="NZ_AP018712.1"/>
</dbReference>
<evidence type="ECO:0000256" key="1">
    <source>
        <dbReference type="ARBA" id="ARBA00022574"/>
    </source>
</evidence>
<feature type="repeat" description="WD" evidence="4">
    <location>
        <begin position="551"/>
        <end position="592"/>
    </location>
</feature>
<evidence type="ECO:0000256" key="2">
    <source>
        <dbReference type="ARBA" id="ARBA00022737"/>
    </source>
</evidence>
<protein>
    <recommendedName>
        <fullName evidence="7">Anaphase-promoting complex subunit 4 WD40 domain-containing protein</fullName>
    </recommendedName>
</protein>
<evidence type="ECO:0008006" key="7">
    <source>
        <dbReference type="Google" id="ProtNLM"/>
    </source>
</evidence>
<dbReference type="SUPFAM" id="SSF50978">
    <property type="entry name" value="WD40 repeat-like"/>
    <property type="match status" value="1"/>
</dbReference>
<dbReference type="Gene3D" id="2.130.10.10">
    <property type="entry name" value="YVTN repeat-like/Quinoprotein amine dehydrogenase"/>
    <property type="match status" value="2"/>
</dbReference>
<name>A0A7G1G6C0_9BACT</name>
<dbReference type="PANTHER" id="PTHR22839:SF0">
    <property type="entry name" value="THO COMPLEX SUBUNIT 3"/>
    <property type="match status" value="1"/>
</dbReference>
<dbReference type="InterPro" id="IPR011047">
    <property type="entry name" value="Quinoprotein_ADH-like_sf"/>
</dbReference>
<dbReference type="SUPFAM" id="SSF50998">
    <property type="entry name" value="Quinoprotein alcohol dehydrogenase-like"/>
    <property type="match status" value="1"/>
</dbReference>
<feature type="repeat" description="WD" evidence="4">
    <location>
        <begin position="515"/>
        <end position="549"/>
    </location>
</feature>
<organism evidence="5 6">
    <name type="scientific">Tepiditoga spiralis</name>
    <dbReference type="NCBI Taxonomy" id="2108365"/>
    <lineage>
        <taxon>Bacteria</taxon>
        <taxon>Thermotogati</taxon>
        <taxon>Thermotogota</taxon>
        <taxon>Thermotogae</taxon>
        <taxon>Petrotogales</taxon>
        <taxon>Petrotogaceae</taxon>
        <taxon>Tepiditoga</taxon>
    </lineage>
</organism>
<gene>
    <name evidence="5" type="ORF">OSSY52_08050</name>
</gene>
<comment type="similarity">
    <text evidence="3">Belongs to the THOC3 family.</text>
</comment>
<dbReference type="InParanoid" id="A0A7G1G6C0"/>
<sequence length="764" mass="88224">MKKLFLLFFLITITLFFSTDTIISSYETSNIKGVVISPFDSYFTIMNENKYLKVYDFSKSLKNYLETSGKPNVLAWSSDEKYLFSGNINGTINIFNIKDSTFNFDISLTSQPIISLNINNKNLLFSSLDKSIYVYNIKDRKKIFSFKTIGIPYSVKFIDENNIIVGDSYETLYKINISNNEYKKIKINGYIKNIFYVDNEIHVFLTNGYIFIYDKNLNLINKRNLNLNIEKIFLSPDKNYYAILFSNNDVMIYSSKSFIIINRLTVDNLGFKIKDASWSSEWQYIYVTDGKDIYKINFPYGIRELFYKNLGVLIKRVIWKKNKIIYSDSNSNIGEINIETGIMEKFLSLKPFNYFDINNKYITTVDNSYIYFYSLDGVLLKSKKLSNSKLTVVKINPNSLYAVAGSIDGTGYIYNIDKNTFKTVKLHQKMIKDISFNKDGDFVAATAYDRTVSISDFPNITTTKRINDFNFNIWSIDWANTKNFIAVGGFEGVLEEWDPLFKTIIIKTGISAGSINDIKWSPDDRLIATSSENSNIYIWNSFTGEKVNVLNLNNEQPVKDIDWSNGGKYIISSENSNLMRLWNIDTKENIANILVYADGSFITYKNDGEYTTNIPEKNEKFYFYKNNPLSLFDVFYFKRINKLNLKEVEPPQLNVLSDFIVEKNNSSLLISFSDNNLVKKAQIGNDTFIINKKSYKLNYTINIENLTSDILNIMVFDDNGNKTEKNVHLSFKNIKLKVISKDVYIRNDSGKIIGVLTGSIKNFV</sequence>
<accession>A0A7G1G6C0</accession>
<keyword evidence="1 4" id="KW-0853">WD repeat</keyword>
<dbReference type="InterPro" id="IPR036322">
    <property type="entry name" value="WD40_repeat_dom_sf"/>
</dbReference>
<dbReference type="AlphaFoldDB" id="A0A7G1G6C0"/>
<keyword evidence="2" id="KW-0677">Repeat</keyword>
<dbReference type="PANTHER" id="PTHR22839">
    <property type="entry name" value="THO COMPLEX SUBUNIT 3 THO3"/>
    <property type="match status" value="1"/>
</dbReference>
<dbReference type="InterPro" id="IPR015943">
    <property type="entry name" value="WD40/YVTN_repeat-like_dom_sf"/>
</dbReference>
<evidence type="ECO:0000256" key="3">
    <source>
        <dbReference type="ARBA" id="ARBA00046343"/>
    </source>
</evidence>